<reference evidence="1" key="1">
    <citation type="submission" date="2023-03" db="EMBL/GenBank/DDBJ databases">
        <title>Massive genome expansion in bonnet fungi (Mycena s.s.) driven by repeated elements and novel gene families across ecological guilds.</title>
        <authorList>
            <consortium name="Lawrence Berkeley National Laboratory"/>
            <person name="Harder C.B."/>
            <person name="Miyauchi S."/>
            <person name="Viragh M."/>
            <person name="Kuo A."/>
            <person name="Thoen E."/>
            <person name="Andreopoulos B."/>
            <person name="Lu D."/>
            <person name="Skrede I."/>
            <person name="Drula E."/>
            <person name="Henrissat B."/>
            <person name="Morin E."/>
            <person name="Kohler A."/>
            <person name="Barry K."/>
            <person name="LaButti K."/>
            <person name="Morin E."/>
            <person name="Salamov A."/>
            <person name="Lipzen A."/>
            <person name="Mereny Z."/>
            <person name="Hegedus B."/>
            <person name="Baldrian P."/>
            <person name="Stursova M."/>
            <person name="Weitz H."/>
            <person name="Taylor A."/>
            <person name="Grigoriev I.V."/>
            <person name="Nagy L.G."/>
            <person name="Martin F."/>
            <person name="Kauserud H."/>
        </authorList>
    </citation>
    <scope>NUCLEOTIDE SEQUENCE</scope>
    <source>
        <strain evidence="1">CBHHK173m</strain>
    </source>
</reference>
<sequence>IPLAGRVADGRSKEAEATTPCYISPVQVHSTSIHVVTSNPQPTQGPGLVNTFVCNCSDCRRITPSVPAFKLIVAHAPRTLSMCAGHEHPAQWQR</sequence>
<gene>
    <name evidence="1" type="ORF">B0H15DRAFT_794541</name>
</gene>
<proteinExistence type="predicted"/>
<organism evidence="1 2">
    <name type="scientific">Mycena belliarum</name>
    <dbReference type="NCBI Taxonomy" id="1033014"/>
    <lineage>
        <taxon>Eukaryota</taxon>
        <taxon>Fungi</taxon>
        <taxon>Dikarya</taxon>
        <taxon>Basidiomycota</taxon>
        <taxon>Agaricomycotina</taxon>
        <taxon>Agaricomycetes</taxon>
        <taxon>Agaricomycetidae</taxon>
        <taxon>Agaricales</taxon>
        <taxon>Marasmiineae</taxon>
        <taxon>Mycenaceae</taxon>
        <taxon>Mycena</taxon>
    </lineage>
</organism>
<dbReference type="Proteomes" id="UP001222325">
    <property type="component" value="Unassembled WGS sequence"/>
</dbReference>
<dbReference type="AlphaFoldDB" id="A0AAD6XDE4"/>
<protein>
    <recommendedName>
        <fullName evidence="3">CENP-V/GFA domain-containing protein</fullName>
    </recommendedName>
</protein>
<accession>A0AAD6XDE4</accession>
<evidence type="ECO:0008006" key="3">
    <source>
        <dbReference type="Google" id="ProtNLM"/>
    </source>
</evidence>
<evidence type="ECO:0000313" key="1">
    <source>
        <dbReference type="EMBL" id="KAJ7065900.1"/>
    </source>
</evidence>
<dbReference type="EMBL" id="JARJCN010000175">
    <property type="protein sequence ID" value="KAJ7065900.1"/>
    <property type="molecule type" value="Genomic_DNA"/>
</dbReference>
<evidence type="ECO:0000313" key="2">
    <source>
        <dbReference type="Proteomes" id="UP001222325"/>
    </source>
</evidence>
<name>A0AAD6XDE4_9AGAR</name>
<feature type="non-terminal residue" evidence="1">
    <location>
        <position position="1"/>
    </location>
</feature>
<comment type="caution">
    <text evidence="1">The sequence shown here is derived from an EMBL/GenBank/DDBJ whole genome shotgun (WGS) entry which is preliminary data.</text>
</comment>
<keyword evidence="2" id="KW-1185">Reference proteome</keyword>